<name>A0ABT7DLX1_9ACTN</name>
<dbReference type="RefSeq" id="WP_283831881.1">
    <property type="nucleotide sequence ID" value="NZ_JASJEU010000013.1"/>
</dbReference>
<dbReference type="Proteomes" id="UP001232750">
    <property type="component" value="Unassembled WGS sequence"/>
</dbReference>
<evidence type="ECO:0000313" key="1">
    <source>
        <dbReference type="EMBL" id="MDJ1650532.1"/>
    </source>
</evidence>
<evidence type="ECO:0000313" key="2">
    <source>
        <dbReference type="Proteomes" id="UP001232750"/>
    </source>
</evidence>
<sequence>MDGLESPGKNTISQSRLVAEAQSLPFDKRKNIIADQPETTLHKHLKVLFSSMDSNLEVLLMDLMN</sequence>
<organism evidence="1 2">
    <name type="scientific">Gordonibacter faecis</name>
    <dbReference type="NCBI Taxonomy" id="3047475"/>
    <lineage>
        <taxon>Bacteria</taxon>
        <taxon>Bacillati</taxon>
        <taxon>Actinomycetota</taxon>
        <taxon>Coriobacteriia</taxon>
        <taxon>Eggerthellales</taxon>
        <taxon>Eggerthellaceae</taxon>
        <taxon>Gordonibacter</taxon>
    </lineage>
</organism>
<comment type="caution">
    <text evidence="1">The sequence shown here is derived from an EMBL/GenBank/DDBJ whole genome shotgun (WGS) entry which is preliminary data.</text>
</comment>
<gene>
    <name evidence="1" type="ORF">QNJ86_06945</name>
</gene>
<proteinExistence type="predicted"/>
<protein>
    <submittedName>
        <fullName evidence="1">Uncharacterized protein</fullName>
    </submittedName>
</protein>
<dbReference type="EMBL" id="JASJEU010000013">
    <property type="protein sequence ID" value="MDJ1650532.1"/>
    <property type="molecule type" value="Genomic_DNA"/>
</dbReference>
<accession>A0ABT7DLX1</accession>
<keyword evidence="2" id="KW-1185">Reference proteome</keyword>
<reference evidence="1 2" key="1">
    <citation type="submission" date="2023-05" db="EMBL/GenBank/DDBJ databases">
        <title>Gordonibacter KGMB12511T sp. nov., isolated from faeces of healthy Korean.</title>
        <authorList>
            <person name="Kim H.S."/>
            <person name="Kim J.-S."/>
            <person name="Suh M.K."/>
            <person name="Eom M.K."/>
            <person name="Do H.E."/>
            <person name="Lee J.-S."/>
        </authorList>
    </citation>
    <scope>NUCLEOTIDE SEQUENCE [LARGE SCALE GENOMIC DNA]</scope>
    <source>
        <strain evidence="1 2">KGMB12511</strain>
    </source>
</reference>